<dbReference type="Proteomes" id="UP000634455">
    <property type="component" value="Unassembled WGS sequence"/>
</dbReference>
<dbReference type="RefSeq" id="WP_189641020.1">
    <property type="nucleotide sequence ID" value="NZ_BMZF01000007.1"/>
</dbReference>
<sequence length="191" mass="20983">MFARFNTVFVLCALVALSACAKSVYAPASEVQKRAYVSDEAPYLELMTMISNSSGAGGHSSLVVNGSQVIMYDPAGRYWNSLLPERDDVLFGLNPAMMQRYKSFHARDTHHVVSQRVYVSQAVAEIAYKAALEQGASPDAMCANNVSALLDKVPGFESVGHTWSPKRLMNNFAKLPNVKTDKHYENDTGKN</sequence>
<name>A0ABQ3D464_9RHOB</name>
<feature type="chain" id="PRO_5047520567" description="Lipoprotein" evidence="1">
    <location>
        <begin position="22"/>
        <end position="191"/>
    </location>
</feature>
<evidence type="ECO:0000256" key="1">
    <source>
        <dbReference type="SAM" id="SignalP"/>
    </source>
</evidence>
<protein>
    <recommendedName>
        <fullName evidence="4">Lipoprotein</fullName>
    </recommendedName>
</protein>
<keyword evidence="1" id="KW-0732">Signal</keyword>
<evidence type="ECO:0008006" key="4">
    <source>
        <dbReference type="Google" id="ProtNLM"/>
    </source>
</evidence>
<feature type="signal peptide" evidence="1">
    <location>
        <begin position="1"/>
        <end position="21"/>
    </location>
</feature>
<dbReference type="PROSITE" id="PS51257">
    <property type="entry name" value="PROKAR_LIPOPROTEIN"/>
    <property type="match status" value="1"/>
</dbReference>
<evidence type="ECO:0000313" key="3">
    <source>
        <dbReference type="Proteomes" id="UP000634455"/>
    </source>
</evidence>
<accession>A0ABQ3D464</accession>
<evidence type="ECO:0000313" key="2">
    <source>
        <dbReference type="EMBL" id="GHA57881.1"/>
    </source>
</evidence>
<proteinExistence type="predicted"/>
<organism evidence="2 3">
    <name type="scientific">Paramylibacter ulvae</name>
    <dbReference type="NCBI Taxonomy" id="1651968"/>
    <lineage>
        <taxon>Bacteria</taxon>
        <taxon>Pseudomonadati</taxon>
        <taxon>Pseudomonadota</taxon>
        <taxon>Alphaproteobacteria</taxon>
        <taxon>Rhodobacterales</taxon>
        <taxon>Paracoccaceae</taxon>
        <taxon>Paramylibacter</taxon>
    </lineage>
</organism>
<keyword evidence="3" id="KW-1185">Reference proteome</keyword>
<reference evidence="3" key="1">
    <citation type="journal article" date="2019" name="Int. J. Syst. Evol. Microbiol.">
        <title>The Global Catalogue of Microorganisms (GCM) 10K type strain sequencing project: providing services to taxonomists for standard genome sequencing and annotation.</title>
        <authorList>
            <consortium name="The Broad Institute Genomics Platform"/>
            <consortium name="The Broad Institute Genome Sequencing Center for Infectious Disease"/>
            <person name="Wu L."/>
            <person name="Ma J."/>
        </authorList>
    </citation>
    <scope>NUCLEOTIDE SEQUENCE [LARGE SCALE GENOMIC DNA]</scope>
    <source>
        <strain evidence="3">KCTC 32465</strain>
    </source>
</reference>
<dbReference type="EMBL" id="BMZF01000007">
    <property type="protein sequence ID" value="GHA57881.1"/>
    <property type="molecule type" value="Genomic_DNA"/>
</dbReference>
<gene>
    <name evidence="2" type="ORF">GCM10008927_24590</name>
</gene>
<comment type="caution">
    <text evidence="2">The sequence shown here is derived from an EMBL/GenBank/DDBJ whole genome shotgun (WGS) entry which is preliminary data.</text>
</comment>